<evidence type="ECO:0000256" key="1">
    <source>
        <dbReference type="SAM" id="MobiDB-lite"/>
    </source>
</evidence>
<comment type="caution">
    <text evidence="2">The sequence shown here is derived from an EMBL/GenBank/DDBJ whole genome shotgun (WGS) entry which is preliminary data.</text>
</comment>
<feature type="region of interest" description="Disordered" evidence="1">
    <location>
        <begin position="102"/>
        <end position="187"/>
    </location>
</feature>
<reference evidence="2 3" key="1">
    <citation type="journal article" date="2021" name="Environ. Microbiol.">
        <title>Gene family expansions and transcriptome signatures uncover fungal adaptations to wood decay.</title>
        <authorList>
            <person name="Hage H."/>
            <person name="Miyauchi S."/>
            <person name="Viragh M."/>
            <person name="Drula E."/>
            <person name="Min B."/>
            <person name="Chaduli D."/>
            <person name="Navarro D."/>
            <person name="Favel A."/>
            <person name="Norest M."/>
            <person name="Lesage-Meessen L."/>
            <person name="Balint B."/>
            <person name="Merenyi Z."/>
            <person name="de Eugenio L."/>
            <person name="Morin E."/>
            <person name="Martinez A.T."/>
            <person name="Baldrian P."/>
            <person name="Stursova M."/>
            <person name="Martinez M.J."/>
            <person name="Novotny C."/>
            <person name="Magnuson J.K."/>
            <person name="Spatafora J.W."/>
            <person name="Maurice S."/>
            <person name="Pangilinan J."/>
            <person name="Andreopoulos W."/>
            <person name="LaButti K."/>
            <person name="Hundley H."/>
            <person name="Na H."/>
            <person name="Kuo A."/>
            <person name="Barry K."/>
            <person name="Lipzen A."/>
            <person name="Henrissat B."/>
            <person name="Riley R."/>
            <person name="Ahrendt S."/>
            <person name="Nagy L.G."/>
            <person name="Grigoriev I.V."/>
            <person name="Martin F."/>
            <person name="Rosso M.N."/>
        </authorList>
    </citation>
    <scope>NUCLEOTIDE SEQUENCE [LARGE SCALE GENOMIC DNA]</scope>
    <source>
        <strain evidence="2 3">CIRM-BRFM 1785</strain>
    </source>
</reference>
<dbReference type="PANTHER" id="PTHR38645">
    <property type="entry name" value="CHROMOSOME 9, WHOLE GENOME SHOTGUN SEQUENCE"/>
    <property type="match status" value="1"/>
</dbReference>
<organism evidence="2 3">
    <name type="scientific">Rhodofomes roseus</name>
    <dbReference type="NCBI Taxonomy" id="34475"/>
    <lineage>
        <taxon>Eukaryota</taxon>
        <taxon>Fungi</taxon>
        <taxon>Dikarya</taxon>
        <taxon>Basidiomycota</taxon>
        <taxon>Agaricomycotina</taxon>
        <taxon>Agaricomycetes</taxon>
        <taxon>Polyporales</taxon>
        <taxon>Rhodofomes</taxon>
    </lineage>
</organism>
<dbReference type="GeneID" id="72009661"/>
<feature type="compositionally biased region" description="Low complexity" evidence="1">
    <location>
        <begin position="171"/>
        <end position="187"/>
    </location>
</feature>
<feature type="region of interest" description="Disordered" evidence="1">
    <location>
        <begin position="253"/>
        <end position="312"/>
    </location>
</feature>
<evidence type="ECO:0000313" key="2">
    <source>
        <dbReference type="EMBL" id="KAH9837547.1"/>
    </source>
</evidence>
<proteinExistence type="predicted"/>
<sequence length="312" mass="32931">MESLNLNNLANSLPPSNLAKAEMDLTDDFKAAALSLTTLYRSSKRTSKRAYNTGYAAACQDMLVMIQQGVSAGDSSDSDGQGMAIGRIMDYIEARLEAIKSCEEEDDEDEKERERERSKPGTSTAAPAKPAPPLVAAKPAAVSVPTPTPTPSAVSARSRDLAPLAPPTPYTPSTLSANSIAASSPSPLQRANKSRLYAIATAKDPSILSASPPPFAFDTPATAVLSPPTGALDISTDVSVGSKRRHNVMMLDSPASQTATESGPSTRRRTRSARGAALASNAQALHIHDQNAGTDAMDIEEDGRERKRVARR</sequence>
<feature type="compositionally biased region" description="Low complexity" evidence="1">
    <location>
        <begin position="120"/>
        <end position="156"/>
    </location>
</feature>
<gene>
    <name evidence="2" type="ORF">C8Q71DRAFT_906563</name>
</gene>
<dbReference type="PANTHER" id="PTHR38645:SF1">
    <property type="entry name" value="YALI0F12243P"/>
    <property type="match status" value="1"/>
</dbReference>
<accession>A0ABQ8KIV2</accession>
<protein>
    <submittedName>
        <fullName evidence="2">Uncharacterized protein</fullName>
    </submittedName>
</protein>
<keyword evidence="3" id="KW-1185">Reference proteome</keyword>
<dbReference type="RefSeq" id="XP_047779585.1">
    <property type="nucleotide sequence ID" value="XM_047928929.1"/>
</dbReference>
<dbReference type="Proteomes" id="UP000814176">
    <property type="component" value="Unassembled WGS sequence"/>
</dbReference>
<dbReference type="EMBL" id="JADCUA010000008">
    <property type="protein sequence ID" value="KAH9837547.1"/>
    <property type="molecule type" value="Genomic_DNA"/>
</dbReference>
<name>A0ABQ8KIV2_9APHY</name>
<evidence type="ECO:0000313" key="3">
    <source>
        <dbReference type="Proteomes" id="UP000814176"/>
    </source>
</evidence>